<evidence type="ECO:0008006" key="3">
    <source>
        <dbReference type="Google" id="ProtNLM"/>
    </source>
</evidence>
<dbReference type="RefSeq" id="XP_002186394.1">
    <property type="nucleotide sequence ID" value="XM_002186358.1"/>
</dbReference>
<dbReference type="AlphaFoldDB" id="B5Y520"/>
<dbReference type="GeneID" id="7204207"/>
<name>B5Y520_PHATC</name>
<evidence type="ECO:0000313" key="1">
    <source>
        <dbReference type="EMBL" id="ACI65864.1"/>
    </source>
</evidence>
<dbReference type="PaxDb" id="2850-Phatr33351"/>
<dbReference type="OMA" id="NRIAHES"/>
<dbReference type="PANTHER" id="PTHR42254:SF1">
    <property type="entry name" value="CALCINEURIN-LIKE PHOSPHOESTERASE DOMAIN-CONTAINING PROTEIN"/>
    <property type="match status" value="1"/>
</dbReference>
<dbReference type="InParanoid" id="B5Y520"/>
<evidence type="ECO:0000313" key="2">
    <source>
        <dbReference type="Proteomes" id="UP000000759"/>
    </source>
</evidence>
<protein>
    <recommendedName>
        <fullName evidence="3">Calcineurin-like phosphoesterase domain-containing protein</fullName>
    </recommendedName>
</protein>
<dbReference type="OrthoDB" id="426586at2759"/>
<reference evidence="2" key="2">
    <citation type="submission" date="2008-08" db="EMBL/GenBank/DDBJ databases">
        <authorList>
            <consortium name="Diatom Consortium"/>
            <person name="Grigoriev I."/>
            <person name="Grimwood J."/>
            <person name="Kuo A."/>
            <person name="Otillar R.P."/>
            <person name="Salamov A."/>
            <person name="Detter J.C."/>
            <person name="Lindquist E."/>
            <person name="Shapiro H."/>
            <person name="Lucas S."/>
            <person name="Glavina del Rio T."/>
            <person name="Pitluck S."/>
            <person name="Rokhsar D."/>
            <person name="Bowler C."/>
        </authorList>
    </citation>
    <scope>GENOME REANNOTATION</scope>
    <source>
        <strain evidence="2">CCAP 1055/1</strain>
    </source>
</reference>
<accession>B5Y520</accession>
<keyword evidence="2" id="KW-1185">Reference proteome</keyword>
<dbReference type="STRING" id="556484.B5Y520"/>
<organism evidence="1 2">
    <name type="scientific">Phaeodactylum tricornutum (strain CCAP 1055/1)</name>
    <dbReference type="NCBI Taxonomy" id="556484"/>
    <lineage>
        <taxon>Eukaryota</taxon>
        <taxon>Sar</taxon>
        <taxon>Stramenopiles</taxon>
        <taxon>Ochrophyta</taxon>
        <taxon>Bacillariophyta</taxon>
        <taxon>Bacillariophyceae</taxon>
        <taxon>Bacillariophycidae</taxon>
        <taxon>Naviculales</taxon>
        <taxon>Phaeodactylaceae</taxon>
        <taxon>Phaeodactylum</taxon>
    </lineage>
</organism>
<dbReference type="EMBL" id="CP001142">
    <property type="protein sequence ID" value="ACI65864.1"/>
    <property type="molecule type" value="Genomic_DNA"/>
</dbReference>
<dbReference type="Proteomes" id="UP000000759">
    <property type="component" value="Chromosome 3"/>
</dbReference>
<proteinExistence type="predicted"/>
<reference evidence="1 2" key="1">
    <citation type="journal article" date="2008" name="Nature">
        <title>The Phaeodactylum genome reveals the evolutionary history of diatom genomes.</title>
        <authorList>
            <person name="Bowler C."/>
            <person name="Allen A.E."/>
            <person name="Badger J.H."/>
            <person name="Grimwood J."/>
            <person name="Jabbari K."/>
            <person name="Kuo A."/>
            <person name="Maheswari U."/>
            <person name="Martens C."/>
            <person name="Maumus F."/>
            <person name="Otillar R.P."/>
            <person name="Rayko E."/>
            <person name="Salamov A."/>
            <person name="Vandepoele K."/>
            <person name="Beszteri B."/>
            <person name="Gruber A."/>
            <person name="Heijde M."/>
            <person name="Katinka M."/>
            <person name="Mock T."/>
            <person name="Valentin K."/>
            <person name="Verret F."/>
            <person name="Berges J.A."/>
            <person name="Brownlee C."/>
            <person name="Cadoret J.P."/>
            <person name="Chiovitti A."/>
            <person name="Choi C.J."/>
            <person name="Coesel S."/>
            <person name="De Martino A."/>
            <person name="Detter J.C."/>
            <person name="Durkin C."/>
            <person name="Falciatore A."/>
            <person name="Fournet J."/>
            <person name="Haruta M."/>
            <person name="Huysman M.J."/>
            <person name="Jenkins B.D."/>
            <person name="Jiroutova K."/>
            <person name="Jorgensen R.E."/>
            <person name="Joubert Y."/>
            <person name="Kaplan A."/>
            <person name="Kroger N."/>
            <person name="Kroth P.G."/>
            <person name="La Roche J."/>
            <person name="Lindquist E."/>
            <person name="Lommer M."/>
            <person name="Martin-Jezequel V."/>
            <person name="Lopez P.J."/>
            <person name="Lucas S."/>
            <person name="Mangogna M."/>
            <person name="McGinnis K."/>
            <person name="Medlin L.K."/>
            <person name="Montsant A."/>
            <person name="Oudot-Le Secq M.P."/>
            <person name="Napoli C."/>
            <person name="Obornik M."/>
            <person name="Parker M.S."/>
            <person name="Petit J.L."/>
            <person name="Porcel B.M."/>
            <person name="Poulsen N."/>
            <person name="Robison M."/>
            <person name="Rychlewski L."/>
            <person name="Rynearson T.A."/>
            <person name="Schmutz J."/>
            <person name="Shapiro H."/>
            <person name="Siaut M."/>
            <person name="Stanley M."/>
            <person name="Sussman M.R."/>
            <person name="Taylor A.R."/>
            <person name="Vardi A."/>
            <person name="von Dassow P."/>
            <person name="Vyverman W."/>
            <person name="Willis A."/>
            <person name="Wyrwicz L.S."/>
            <person name="Rokhsar D.S."/>
            <person name="Weissenbach J."/>
            <person name="Armbrust E.V."/>
            <person name="Green B.R."/>
            <person name="Van de Peer Y."/>
            <person name="Grigoriev I.V."/>
        </authorList>
    </citation>
    <scope>NUCLEOTIDE SEQUENCE [LARGE SCALE GENOMIC DNA]</scope>
    <source>
        <strain evidence="1 2">CCAP 1055/1</strain>
    </source>
</reference>
<sequence>MGTQSVFRSLSLAKDRGWTRHLAPGKARIPLTGASHISPCFAFVPRGGGGSARLASSTPDLSCSAPRQRRITFWTDIEGDRDYLTRYVNRSLVLCFRKTVPRLDQRLQLSVKNDNTTYFPYNHCLDFAHEHDVVVYGGDVWDQGGSDLYVIRQLLDLHQRYPDRVFFVMGNRDVNKMRVIQELGCPGSGASPSHYGVYWLQGTQRVGDPALGIMSNNPVERLKWMLSSTMGSPRAFDNRQWELQQERESLGQVDRVMDEDVVESYRKSCYPTGEMGRYLSLANITVRLGEVLFLHGALPLTADVLKVASKRSVWDDMTFAMPWLEPSVMTGDNCVDSVDDWFDALNMFASEKVQNWQRHPIEDEYWSRAGGYKHTAGSFSQLIQYGMGWIPGQKRNPTVIYASWSTNGMPRRFFPDPEHSSLDEAFVNMTHEFFERSNLRLLCSGHQPQGDMPNTIRVARSGEDQSHWIVNGDTSYSGDTLWHHLPGEEENRKNVGRGRSRSGRGPVAVSEAIIEQCSDTGKVLRTFCHGVLSDGSEYCTVPINFSSDIPKEALSVGRLASSLSSPSIKTSPHRGLWWTKAAFDDGTCLLAAGEGFRFWNRIMSS</sequence>
<dbReference type="HOGENOM" id="CLU_431204_0_0_1"/>
<dbReference type="eggNOG" id="ENOG502S3QW">
    <property type="taxonomic scope" value="Eukaryota"/>
</dbReference>
<dbReference type="PANTHER" id="PTHR42254">
    <property type="entry name" value="METALLOPHOS DOMAIN-CONTAINING PROTEIN"/>
    <property type="match status" value="1"/>
</dbReference>
<dbReference type="KEGG" id="pti:PHATR_33351"/>
<dbReference type="Gene3D" id="3.60.21.10">
    <property type="match status" value="1"/>
</dbReference>
<gene>
    <name evidence="1" type="ORF">PHATR_33351</name>
</gene>
<dbReference type="InterPro" id="IPR029052">
    <property type="entry name" value="Metallo-depent_PP-like"/>
</dbReference>
<dbReference type="SUPFAM" id="SSF56300">
    <property type="entry name" value="Metallo-dependent phosphatases"/>
    <property type="match status" value="1"/>
</dbReference>